<evidence type="ECO:0000313" key="2">
    <source>
        <dbReference type="EMBL" id="GEY23766.1"/>
    </source>
</evidence>
<dbReference type="AlphaFoldDB" id="A0A699HIL3"/>
<comment type="caution">
    <text evidence="2">The sequence shown here is derived from an EMBL/GenBank/DDBJ whole genome shotgun (WGS) entry which is preliminary data.</text>
</comment>
<proteinExistence type="predicted"/>
<feature type="non-terminal residue" evidence="2">
    <location>
        <position position="1"/>
    </location>
</feature>
<feature type="signal peptide" evidence="1">
    <location>
        <begin position="1"/>
        <end position="16"/>
    </location>
</feature>
<feature type="chain" id="PRO_5025684963" evidence="1">
    <location>
        <begin position="17"/>
        <end position="83"/>
    </location>
</feature>
<keyword evidence="1" id="KW-0732">Signal</keyword>
<reference evidence="2" key="1">
    <citation type="journal article" date="2019" name="Sci. Rep.">
        <title>Draft genome of Tanacetum cinerariifolium, the natural source of mosquito coil.</title>
        <authorList>
            <person name="Yamashiro T."/>
            <person name="Shiraishi A."/>
            <person name="Satake H."/>
            <person name="Nakayama K."/>
        </authorList>
    </citation>
    <scope>NUCLEOTIDE SEQUENCE</scope>
</reference>
<accession>A0A699HIL3</accession>
<organism evidence="2">
    <name type="scientific">Tanacetum cinerariifolium</name>
    <name type="common">Dalmatian daisy</name>
    <name type="synonym">Chrysanthemum cinerariifolium</name>
    <dbReference type="NCBI Taxonomy" id="118510"/>
    <lineage>
        <taxon>Eukaryota</taxon>
        <taxon>Viridiplantae</taxon>
        <taxon>Streptophyta</taxon>
        <taxon>Embryophyta</taxon>
        <taxon>Tracheophyta</taxon>
        <taxon>Spermatophyta</taxon>
        <taxon>Magnoliopsida</taxon>
        <taxon>eudicotyledons</taxon>
        <taxon>Gunneridae</taxon>
        <taxon>Pentapetalae</taxon>
        <taxon>asterids</taxon>
        <taxon>campanulids</taxon>
        <taxon>Asterales</taxon>
        <taxon>Asteraceae</taxon>
        <taxon>Asteroideae</taxon>
        <taxon>Anthemideae</taxon>
        <taxon>Anthemidinae</taxon>
        <taxon>Tanacetum</taxon>
    </lineage>
</organism>
<dbReference type="EMBL" id="BKCJ010162305">
    <property type="protein sequence ID" value="GEY23766.1"/>
    <property type="molecule type" value="Genomic_DNA"/>
</dbReference>
<name>A0A699HIL3_TANCI</name>
<evidence type="ECO:0000256" key="1">
    <source>
        <dbReference type="SAM" id="SignalP"/>
    </source>
</evidence>
<gene>
    <name evidence="2" type="ORF">Tci_395740</name>
</gene>
<protein>
    <submittedName>
        <fullName evidence="2">Uncharacterized protein</fullName>
    </submittedName>
</protein>
<sequence>FLGFALLSSFFVTVDPHRVIVVLGLNVGEIVIDGEIVSLEELRIVGDIGNHEKIMVCIVIVEQKFMFEIVVVEVVAIIGIDLV</sequence>